<accession>A0ABN7VL81</accession>
<sequence length="120" mass="14058">MASYFQVIYGCSLYEKQEQELNGYRDHVNELCLQQSFHGVIAYDEDYRVTALTNRNLTLFNRDTKVEGQNFDATTVNKQRLNTYWSMKLDTKWQMKKKSVSIGTDIIARIRKTAEESMLA</sequence>
<name>A0ABN7VL81_GIGMA</name>
<evidence type="ECO:0000313" key="2">
    <source>
        <dbReference type="Proteomes" id="UP000789901"/>
    </source>
</evidence>
<protein>
    <submittedName>
        <fullName evidence="1">41768_t:CDS:1</fullName>
    </submittedName>
</protein>
<gene>
    <name evidence="1" type="ORF">GMARGA_LOCUS20108</name>
</gene>
<keyword evidence="2" id="KW-1185">Reference proteome</keyword>
<comment type="caution">
    <text evidence="1">The sequence shown here is derived from an EMBL/GenBank/DDBJ whole genome shotgun (WGS) entry which is preliminary data.</text>
</comment>
<dbReference type="Proteomes" id="UP000789901">
    <property type="component" value="Unassembled WGS sequence"/>
</dbReference>
<organism evidence="1 2">
    <name type="scientific">Gigaspora margarita</name>
    <dbReference type="NCBI Taxonomy" id="4874"/>
    <lineage>
        <taxon>Eukaryota</taxon>
        <taxon>Fungi</taxon>
        <taxon>Fungi incertae sedis</taxon>
        <taxon>Mucoromycota</taxon>
        <taxon>Glomeromycotina</taxon>
        <taxon>Glomeromycetes</taxon>
        <taxon>Diversisporales</taxon>
        <taxon>Gigasporaceae</taxon>
        <taxon>Gigaspora</taxon>
    </lineage>
</organism>
<dbReference type="EMBL" id="CAJVQB010017329">
    <property type="protein sequence ID" value="CAG8783773.1"/>
    <property type="molecule type" value="Genomic_DNA"/>
</dbReference>
<reference evidence="1 2" key="1">
    <citation type="submission" date="2021-06" db="EMBL/GenBank/DDBJ databases">
        <authorList>
            <person name="Kallberg Y."/>
            <person name="Tangrot J."/>
            <person name="Rosling A."/>
        </authorList>
    </citation>
    <scope>NUCLEOTIDE SEQUENCE [LARGE SCALE GENOMIC DNA]</scope>
    <source>
        <strain evidence="1 2">120-4 pot B 10/14</strain>
    </source>
</reference>
<proteinExistence type="predicted"/>
<evidence type="ECO:0000313" key="1">
    <source>
        <dbReference type="EMBL" id="CAG8783773.1"/>
    </source>
</evidence>